<accession>A0ABV7WSB8</accession>
<name>A0ABV7WSB8_9GAMM</name>
<dbReference type="InterPro" id="IPR013078">
    <property type="entry name" value="His_Pase_superF_clade-1"/>
</dbReference>
<dbReference type="SMART" id="SM00855">
    <property type="entry name" value="PGAM"/>
    <property type="match status" value="1"/>
</dbReference>
<dbReference type="Gene3D" id="3.40.50.1240">
    <property type="entry name" value="Phosphoglycerate mutase-like"/>
    <property type="match status" value="1"/>
</dbReference>
<evidence type="ECO:0000313" key="1">
    <source>
        <dbReference type="EMBL" id="MFC3702195.1"/>
    </source>
</evidence>
<sequence length="146" mass="16054">MKLYLMRHGEAEPYQQNDSGRALTSTGRGSVASKARLIPAVDVMYVSPYLRALQSADILVDQGVSVKHRIVDDRVTPDCNLEPIIDELLRPDEPVQLIVAHNPLLSRLTRHLAGEEARGVNLATAQVACLEADEFLPGCATLLWVK</sequence>
<organism evidence="1 2">
    <name type="scientific">Reinekea marina</name>
    <dbReference type="NCBI Taxonomy" id="1310421"/>
    <lineage>
        <taxon>Bacteria</taxon>
        <taxon>Pseudomonadati</taxon>
        <taxon>Pseudomonadota</taxon>
        <taxon>Gammaproteobacteria</taxon>
        <taxon>Oceanospirillales</taxon>
        <taxon>Saccharospirillaceae</taxon>
        <taxon>Reinekea</taxon>
    </lineage>
</organism>
<reference evidence="2" key="1">
    <citation type="journal article" date="2019" name="Int. J. Syst. Evol. Microbiol.">
        <title>The Global Catalogue of Microorganisms (GCM) 10K type strain sequencing project: providing services to taxonomists for standard genome sequencing and annotation.</title>
        <authorList>
            <consortium name="The Broad Institute Genomics Platform"/>
            <consortium name="The Broad Institute Genome Sequencing Center for Infectious Disease"/>
            <person name="Wu L."/>
            <person name="Ma J."/>
        </authorList>
    </citation>
    <scope>NUCLEOTIDE SEQUENCE [LARGE SCALE GENOMIC DNA]</scope>
    <source>
        <strain evidence="2">CECT 8288</strain>
    </source>
</reference>
<dbReference type="RefSeq" id="WP_290281484.1">
    <property type="nucleotide sequence ID" value="NZ_JAUFQI010000001.1"/>
</dbReference>
<dbReference type="Proteomes" id="UP001595710">
    <property type="component" value="Unassembled WGS sequence"/>
</dbReference>
<dbReference type="Pfam" id="PF00300">
    <property type="entry name" value="His_Phos_1"/>
    <property type="match status" value="1"/>
</dbReference>
<dbReference type="CDD" id="cd07067">
    <property type="entry name" value="HP_PGM_like"/>
    <property type="match status" value="1"/>
</dbReference>
<dbReference type="InterPro" id="IPR029033">
    <property type="entry name" value="His_PPase_superfam"/>
</dbReference>
<comment type="caution">
    <text evidence="1">The sequence shown here is derived from an EMBL/GenBank/DDBJ whole genome shotgun (WGS) entry which is preliminary data.</text>
</comment>
<proteinExistence type="predicted"/>
<protein>
    <submittedName>
        <fullName evidence="1">SixA phosphatase family protein</fullName>
    </submittedName>
</protein>
<dbReference type="SUPFAM" id="SSF53254">
    <property type="entry name" value="Phosphoglycerate mutase-like"/>
    <property type="match status" value="1"/>
</dbReference>
<dbReference type="EMBL" id="JBHRYN010000012">
    <property type="protein sequence ID" value="MFC3702195.1"/>
    <property type="molecule type" value="Genomic_DNA"/>
</dbReference>
<keyword evidence="2" id="KW-1185">Reference proteome</keyword>
<evidence type="ECO:0000313" key="2">
    <source>
        <dbReference type="Proteomes" id="UP001595710"/>
    </source>
</evidence>
<gene>
    <name evidence="1" type="ORF">ACFOND_11115</name>
</gene>